<name>A0A6C0D7Q9_9ZZZZ</name>
<dbReference type="AlphaFoldDB" id="A0A6C0D7Q9"/>
<accession>A0A6C0D7Q9</accession>
<protein>
    <submittedName>
        <fullName evidence="1">Uncharacterized protein</fullName>
    </submittedName>
</protein>
<organism evidence="1">
    <name type="scientific">viral metagenome</name>
    <dbReference type="NCBI Taxonomy" id="1070528"/>
    <lineage>
        <taxon>unclassified sequences</taxon>
        <taxon>metagenomes</taxon>
        <taxon>organismal metagenomes</taxon>
    </lineage>
</organism>
<dbReference type="EMBL" id="MN739544">
    <property type="protein sequence ID" value="QHT12350.1"/>
    <property type="molecule type" value="Genomic_DNA"/>
</dbReference>
<proteinExistence type="predicted"/>
<sequence>MEWAIPLQKLEVGKVQIGEAQHNEKTIVPLAYFDGQNSFPNLNILLPVLKVKEFDHQSGKLVLNLKDHLVYETKLNALQSTLLGAVFLQQHYWFPGFHYKLDTLHSLFKPMVENGSLQLYFPAMKQENTIKIYKNNTWYSKYEPGLLKENDSVRLMFRIQGLSFHKNNTNQWTGKFRLQHRIYAILIT</sequence>
<reference evidence="1" key="1">
    <citation type="journal article" date="2020" name="Nature">
        <title>Giant virus diversity and host interactions through global metagenomics.</title>
        <authorList>
            <person name="Schulz F."/>
            <person name="Roux S."/>
            <person name="Paez-Espino D."/>
            <person name="Jungbluth S."/>
            <person name="Walsh D.A."/>
            <person name="Denef V.J."/>
            <person name="McMahon K.D."/>
            <person name="Konstantinidis K.T."/>
            <person name="Eloe-Fadrosh E.A."/>
            <person name="Kyrpides N.C."/>
            <person name="Woyke T."/>
        </authorList>
    </citation>
    <scope>NUCLEOTIDE SEQUENCE</scope>
    <source>
        <strain evidence="1">GVMAG-M-3300023174-129</strain>
    </source>
</reference>
<evidence type="ECO:0000313" key="1">
    <source>
        <dbReference type="EMBL" id="QHT12350.1"/>
    </source>
</evidence>